<evidence type="ECO:0000313" key="9">
    <source>
        <dbReference type="Proteomes" id="UP000218615"/>
    </source>
</evidence>
<gene>
    <name evidence="8" type="ORF">MNV_230017</name>
</gene>
<name>A0A284VP73_9EURY</name>
<keyword evidence="5" id="KW-0408">Iron</keyword>
<organism evidence="8 9">
    <name type="scientific">Candidatus Methanoperedens nitratireducens</name>
    <dbReference type="NCBI Taxonomy" id="1392998"/>
    <lineage>
        <taxon>Archaea</taxon>
        <taxon>Methanobacteriati</taxon>
        <taxon>Methanobacteriota</taxon>
        <taxon>Stenosarchaea group</taxon>
        <taxon>Methanomicrobia</taxon>
        <taxon>Methanosarcinales</taxon>
        <taxon>ANME-2 cluster</taxon>
        <taxon>Candidatus Methanoperedentaceae</taxon>
        <taxon>Candidatus Methanoperedens</taxon>
    </lineage>
</organism>
<evidence type="ECO:0000259" key="7">
    <source>
        <dbReference type="PROSITE" id="PS51918"/>
    </source>
</evidence>
<dbReference type="SUPFAM" id="SSF102114">
    <property type="entry name" value="Radical SAM enzymes"/>
    <property type="match status" value="1"/>
</dbReference>
<keyword evidence="6" id="KW-0411">Iron-sulfur</keyword>
<dbReference type="OrthoDB" id="5620at2157"/>
<feature type="domain" description="Radical SAM core" evidence="7">
    <location>
        <begin position="44"/>
        <end position="286"/>
    </location>
</feature>
<dbReference type="PANTHER" id="PTHR11228:SF7">
    <property type="entry name" value="PQQA PEPTIDE CYCLASE"/>
    <property type="match status" value="1"/>
</dbReference>
<evidence type="ECO:0000256" key="6">
    <source>
        <dbReference type="ARBA" id="ARBA00023014"/>
    </source>
</evidence>
<evidence type="ECO:0000256" key="2">
    <source>
        <dbReference type="ARBA" id="ARBA00022485"/>
    </source>
</evidence>
<dbReference type="CDD" id="cd01335">
    <property type="entry name" value="Radical_SAM"/>
    <property type="match status" value="1"/>
</dbReference>
<dbReference type="InterPro" id="IPR034391">
    <property type="entry name" value="AdoMet-like_SPASM_containing"/>
</dbReference>
<dbReference type="InterPro" id="IPR007197">
    <property type="entry name" value="rSAM"/>
</dbReference>
<dbReference type="RefSeq" id="WP_096205718.1">
    <property type="nucleotide sequence ID" value="NZ_FZMP01000146.1"/>
</dbReference>
<dbReference type="InterPro" id="IPR058240">
    <property type="entry name" value="rSAM_sf"/>
</dbReference>
<accession>A0A284VP73</accession>
<dbReference type="InterPro" id="IPR050377">
    <property type="entry name" value="Radical_SAM_PqqE_MftC-like"/>
</dbReference>
<dbReference type="Pfam" id="PF04055">
    <property type="entry name" value="Radical_SAM"/>
    <property type="match status" value="1"/>
</dbReference>
<dbReference type="SFLD" id="SFLDG01067">
    <property type="entry name" value="SPASM/twitch_domain_containing"/>
    <property type="match status" value="1"/>
</dbReference>
<keyword evidence="2" id="KW-0004">4Fe-4S</keyword>
<dbReference type="PROSITE" id="PS51918">
    <property type="entry name" value="RADICAL_SAM"/>
    <property type="match status" value="1"/>
</dbReference>
<keyword evidence="3" id="KW-0949">S-adenosyl-L-methionine</keyword>
<dbReference type="GO" id="GO:0046872">
    <property type="term" value="F:metal ion binding"/>
    <property type="evidence" value="ECO:0007669"/>
    <property type="project" value="UniProtKB-KW"/>
</dbReference>
<dbReference type="GO" id="GO:0003824">
    <property type="term" value="F:catalytic activity"/>
    <property type="evidence" value="ECO:0007669"/>
    <property type="project" value="InterPro"/>
</dbReference>
<comment type="cofactor">
    <cofactor evidence="1">
        <name>[4Fe-4S] cluster</name>
        <dbReference type="ChEBI" id="CHEBI:49883"/>
    </cofactor>
</comment>
<evidence type="ECO:0000256" key="5">
    <source>
        <dbReference type="ARBA" id="ARBA00023004"/>
    </source>
</evidence>
<evidence type="ECO:0000313" key="8">
    <source>
        <dbReference type="EMBL" id="SNQ61096.1"/>
    </source>
</evidence>
<evidence type="ECO:0000256" key="3">
    <source>
        <dbReference type="ARBA" id="ARBA00022691"/>
    </source>
</evidence>
<proteinExistence type="predicted"/>
<dbReference type="SMART" id="SM00729">
    <property type="entry name" value="Elp3"/>
    <property type="match status" value="1"/>
</dbReference>
<dbReference type="SFLD" id="SFLDS00029">
    <property type="entry name" value="Radical_SAM"/>
    <property type="match status" value="1"/>
</dbReference>
<evidence type="ECO:0000256" key="1">
    <source>
        <dbReference type="ARBA" id="ARBA00001966"/>
    </source>
</evidence>
<dbReference type="AlphaFoldDB" id="A0A284VP73"/>
<dbReference type="SFLD" id="SFLDG01387">
    <property type="entry name" value="BtrN-like_SPASM_domain_contain"/>
    <property type="match status" value="1"/>
</dbReference>
<evidence type="ECO:0000256" key="4">
    <source>
        <dbReference type="ARBA" id="ARBA00022723"/>
    </source>
</evidence>
<sequence length="356" mass="41542">MNKKLNKFWRIKRYILTTEGHPHRCSQILNLIRYKFSKKSIILRYDPITLSIASTDRCNLNCDMCHAHSKHIGDFEFKHKSTIDVNFDLFKDFVNKFNKALDITIIGSGEPLLNIDFFKMVDYGTRIMKMNVSTNTNGVLLEKAIIEKIISSRLSQITISVNGDNQEEFHRITGMPIEIYRRIIENINSLVSKKIQTKSKITVGLNFIIDKENYRRIPLIIELCEKLCVDSVYLINFLPTPFPGFTADERCLKDNDIEAMDFINNLKKKKYKVDVVWPVLLDNNKRKICEQHFTTMRLDGDGNIGGCAVMLLNLERNGKYSDKNVWNNRYFKLTRSIFLDHKIDRRPEPCKICSRS</sequence>
<keyword evidence="4" id="KW-0479">Metal-binding</keyword>
<dbReference type="Proteomes" id="UP000218615">
    <property type="component" value="Unassembled WGS sequence"/>
</dbReference>
<dbReference type="EMBL" id="FZMP01000146">
    <property type="protein sequence ID" value="SNQ61096.1"/>
    <property type="molecule type" value="Genomic_DNA"/>
</dbReference>
<dbReference type="Gene3D" id="3.20.20.70">
    <property type="entry name" value="Aldolase class I"/>
    <property type="match status" value="1"/>
</dbReference>
<dbReference type="GO" id="GO:0051536">
    <property type="term" value="F:iron-sulfur cluster binding"/>
    <property type="evidence" value="ECO:0007669"/>
    <property type="project" value="UniProtKB-KW"/>
</dbReference>
<dbReference type="PANTHER" id="PTHR11228">
    <property type="entry name" value="RADICAL SAM DOMAIN PROTEIN"/>
    <property type="match status" value="1"/>
</dbReference>
<keyword evidence="9" id="KW-1185">Reference proteome</keyword>
<reference evidence="9" key="1">
    <citation type="submission" date="2017-06" db="EMBL/GenBank/DDBJ databases">
        <authorList>
            <person name="Cremers G."/>
        </authorList>
    </citation>
    <scope>NUCLEOTIDE SEQUENCE [LARGE SCALE GENOMIC DNA]</scope>
</reference>
<dbReference type="InterPro" id="IPR013785">
    <property type="entry name" value="Aldolase_TIM"/>
</dbReference>
<dbReference type="InterPro" id="IPR006638">
    <property type="entry name" value="Elp3/MiaA/NifB-like_rSAM"/>
</dbReference>
<protein>
    <recommendedName>
        <fullName evidence="7">Radical SAM core domain-containing protein</fullName>
    </recommendedName>
</protein>